<name>A0A346A4Q7_9HYPH</name>
<keyword evidence="1" id="KW-0472">Membrane</keyword>
<organism evidence="3 4">
    <name type="scientific">Pseudolabrys taiwanensis</name>
    <dbReference type="NCBI Taxonomy" id="331696"/>
    <lineage>
        <taxon>Bacteria</taxon>
        <taxon>Pseudomonadati</taxon>
        <taxon>Pseudomonadota</taxon>
        <taxon>Alphaproteobacteria</taxon>
        <taxon>Hyphomicrobiales</taxon>
        <taxon>Xanthobacteraceae</taxon>
        <taxon>Pseudolabrys</taxon>
    </lineage>
</organism>
<evidence type="ECO:0000313" key="3">
    <source>
        <dbReference type="EMBL" id="AXK84154.1"/>
    </source>
</evidence>
<evidence type="ECO:0000259" key="2">
    <source>
        <dbReference type="Pfam" id="PF00892"/>
    </source>
</evidence>
<feature type="transmembrane region" description="Helical" evidence="1">
    <location>
        <begin position="92"/>
        <end position="111"/>
    </location>
</feature>
<feature type="transmembrane region" description="Helical" evidence="1">
    <location>
        <begin position="175"/>
        <end position="194"/>
    </location>
</feature>
<keyword evidence="1" id="KW-1133">Transmembrane helix</keyword>
<sequence>MGIALMCGAVALFACLDTSAKYLSAQMSVLLIAAARYIGAFLLTLFVSNPMTNPGLLKSGNFKLQLVRGLLLVGSTVLNFLALHFMQLDEVLSIIFTFPFIVAIVSGPLLGEWLGWRRWSAICFGFAGVLVITRPGFGAIHPAALFSLTATICYGIYAVLTRIVSRTDSNQTSLFYNNAIGALVMLPVIPFVWTMPTGPFVALLLLGIGFLGSVGHFFLIAGHRLAPASVLSPFIYTQLVWVVILGYVVFDHVPNGWTMAGAAMVIGSGLYLLYRERQLGKTTTSDSVVEGPLE</sequence>
<gene>
    <name evidence="3" type="ORF">DW352_20975</name>
</gene>
<dbReference type="InterPro" id="IPR000620">
    <property type="entry name" value="EamA_dom"/>
</dbReference>
<feature type="transmembrane region" description="Helical" evidence="1">
    <location>
        <begin position="233"/>
        <end position="250"/>
    </location>
</feature>
<dbReference type="PANTHER" id="PTHR22911">
    <property type="entry name" value="ACYL-MALONYL CONDENSING ENZYME-RELATED"/>
    <property type="match status" value="1"/>
</dbReference>
<dbReference type="KEGG" id="ptaw:DW352_20975"/>
<reference evidence="3 4" key="1">
    <citation type="submission" date="2018-07" db="EMBL/GenBank/DDBJ databases">
        <authorList>
            <person name="Quirk P.G."/>
            <person name="Krulwich T.A."/>
        </authorList>
    </citation>
    <scope>NUCLEOTIDE SEQUENCE [LARGE SCALE GENOMIC DNA]</scope>
    <source>
        <strain evidence="3 4">CC-BB4</strain>
    </source>
</reference>
<keyword evidence="4" id="KW-1185">Reference proteome</keyword>
<keyword evidence="1" id="KW-0812">Transmembrane</keyword>
<accession>A0A346A4Q7</accession>
<feature type="transmembrane region" description="Helical" evidence="1">
    <location>
        <begin position="30"/>
        <end position="48"/>
    </location>
</feature>
<dbReference type="RefSeq" id="WP_115694533.1">
    <property type="nucleotide sequence ID" value="NZ_CP031417.1"/>
</dbReference>
<dbReference type="AlphaFoldDB" id="A0A346A4Q7"/>
<evidence type="ECO:0000256" key="1">
    <source>
        <dbReference type="SAM" id="Phobius"/>
    </source>
</evidence>
<feature type="domain" description="EamA" evidence="2">
    <location>
        <begin position="143"/>
        <end position="268"/>
    </location>
</feature>
<proteinExistence type="predicted"/>
<dbReference type="Proteomes" id="UP000254889">
    <property type="component" value="Chromosome"/>
</dbReference>
<dbReference type="GO" id="GO:0016020">
    <property type="term" value="C:membrane"/>
    <property type="evidence" value="ECO:0007669"/>
    <property type="project" value="InterPro"/>
</dbReference>
<dbReference type="OrthoDB" id="9815809at2"/>
<dbReference type="EMBL" id="CP031417">
    <property type="protein sequence ID" value="AXK84154.1"/>
    <property type="molecule type" value="Genomic_DNA"/>
</dbReference>
<protein>
    <submittedName>
        <fullName evidence="3">DMT family transporter</fullName>
    </submittedName>
</protein>
<dbReference type="Pfam" id="PF00892">
    <property type="entry name" value="EamA"/>
    <property type="match status" value="2"/>
</dbReference>
<dbReference type="PANTHER" id="PTHR22911:SF103">
    <property type="entry name" value="BLR2811 PROTEIN"/>
    <property type="match status" value="1"/>
</dbReference>
<evidence type="ECO:0000313" key="4">
    <source>
        <dbReference type="Proteomes" id="UP000254889"/>
    </source>
</evidence>
<dbReference type="InterPro" id="IPR037185">
    <property type="entry name" value="EmrE-like"/>
</dbReference>
<dbReference type="SUPFAM" id="SSF103481">
    <property type="entry name" value="Multidrug resistance efflux transporter EmrE"/>
    <property type="match status" value="2"/>
</dbReference>
<feature type="transmembrane region" description="Helical" evidence="1">
    <location>
        <begin position="69"/>
        <end position="86"/>
    </location>
</feature>
<feature type="transmembrane region" description="Helical" evidence="1">
    <location>
        <begin position="200"/>
        <end position="221"/>
    </location>
</feature>
<feature type="transmembrane region" description="Helical" evidence="1">
    <location>
        <begin position="143"/>
        <end position="163"/>
    </location>
</feature>
<feature type="domain" description="EamA" evidence="2">
    <location>
        <begin position="1"/>
        <end position="133"/>
    </location>
</feature>
<feature type="transmembrane region" description="Helical" evidence="1">
    <location>
        <begin position="256"/>
        <end position="274"/>
    </location>
</feature>